<dbReference type="Gene3D" id="1.20.5.110">
    <property type="match status" value="1"/>
</dbReference>
<keyword evidence="4" id="KW-0653">Protein transport</keyword>
<evidence type="ECO:0000256" key="7">
    <source>
        <dbReference type="ARBA" id="ARBA00023136"/>
    </source>
</evidence>
<reference evidence="11" key="1">
    <citation type="submission" date="2014-08" db="EMBL/GenBank/DDBJ databases">
        <authorList>
            <person name="Sharma Rahul"/>
            <person name="Thines Marco"/>
        </authorList>
    </citation>
    <scope>NUCLEOTIDE SEQUENCE</scope>
</reference>
<dbReference type="PANTHER" id="PTHR12791">
    <property type="entry name" value="GOLGI SNARE BET1-RELATED"/>
    <property type="match status" value="1"/>
</dbReference>
<evidence type="ECO:0000256" key="4">
    <source>
        <dbReference type="ARBA" id="ARBA00022927"/>
    </source>
</evidence>
<dbReference type="EMBL" id="LN483167">
    <property type="protein sequence ID" value="CDZ96986.1"/>
    <property type="molecule type" value="Genomic_DNA"/>
</dbReference>
<dbReference type="InterPro" id="IPR000727">
    <property type="entry name" value="T_SNARE_dom"/>
</dbReference>
<organism evidence="11">
    <name type="scientific">Phaffia rhodozyma</name>
    <name type="common">Yeast</name>
    <name type="synonym">Xanthophyllomyces dendrorhous</name>
    <dbReference type="NCBI Taxonomy" id="264483"/>
    <lineage>
        <taxon>Eukaryota</taxon>
        <taxon>Fungi</taxon>
        <taxon>Dikarya</taxon>
        <taxon>Basidiomycota</taxon>
        <taxon>Agaricomycotina</taxon>
        <taxon>Tremellomycetes</taxon>
        <taxon>Cystofilobasidiales</taxon>
        <taxon>Mrakiaceae</taxon>
        <taxon>Phaffia</taxon>
    </lineage>
</organism>
<sequence>MPPRAGTSSDQIYESQNDEQLNDLHGKLRALRGVTTDIYNDAERQNLQLDQTANTFETFTTSFLRTTTNSARTFANSSGVKQYKLTLYIAGAFVGVFLLWKMGIAHWGREPEGPP</sequence>
<keyword evidence="5 9" id="KW-1133">Transmembrane helix</keyword>
<keyword evidence="6" id="KW-0333">Golgi apparatus</keyword>
<dbReference type="PROSITE" id="PS50192">
    <property type="entry name" value="T_SNARE"/>
    <property type="match status" value="1"/>
</dbReference>
<dbReference type="AlphaFoldDB" id="A0A0F7SER6"/>
<keyword evidence="2" id="KW-0813">Transport</keyword>
<dbReference type="InterPro" id="IPR039899">
    <property type="entry name" value="BET1_SNARE"/>
</dbReference>
<evidence type="ECO:0000256" key="2">
    <source>
        <dbReference type="ARBA" id="ARBA00022448"/>
    </source>
</evidence>
<dbReference type="SUPFAM" id="SSF58038">
    <property type="entry name" value="SNARE fusion complex"/>
    <property type="match status" value="1"/>
</dbReference>
<evidence type="ECO:0000256" key="3">
    <source>
        <dbReference type="ARBA" id="ARBA00022692"/>
    </source>
</evidence>
<protein>
    <submittedName>
        <fullName evidence="11">BET1</fullName>
    </submittedName>
</protein>
<feature type="domain" description="T-SNARE coiled-coil homology" evidence="10">
    <location>
        <begin position="11"/>
        <end position="73"/>
    </location>
</feature>
<evidence type="ECO:0000256" key="5">
    <source>
        <dbReference type="ARBA" id="ARBA00022989"/>
    </source>
</evidence>
<feature type="transmembrane region" description="Helical" evidence="9">
    <location>
        <begin position="85"/>
        <end position="107"/>
    </location>
</feature>
<evidence type="ECO:0000256" key="1">
    <source>
        <dbReference type="ARBA" id="ARBA00004394"/>
    </source>
</evidence>
<evidence type="ECO:0000259" key="10">
    <source>
        <dbReference type="PROSITE" id="PS50192"/>
    </source>
</evidence>
<evidence type="ECO:0000256" key="6">
    <source>
        <dbReference type="ARBA" id="ARBA00023034"/>
    </source>
</evidence>
<proteinExistence type="predicted"/>
<keyword evidence="7 9" id="KW-0472">Membrane</keyword>
<dbReference type="GO" id="GO:0000139">
    <property type="term" value="C:Golgi membrane"/>
    <property type="evidence" value="ECO:0007669"/>
    <property type="project" value="UniProtKB-SubCell"/>
</dbReference>
<name>A0A0F7SER6_PHARH</name>
<dbReference type="GO" id="GO:0015031">
    <property type="term" value="P:protein transport"/>
    <property type="evidence" value="ECO:0007669"/>
    <property type="project" value="UniProtKB-KW"/>
</dbReference>
<dbReference type="CDD" id="cd15853">
    <property type="entry name" value="SNARE_Bet1"/>
    <property type="match status" value="1"/>
</dbReference>
<comment type="subcellular location">
    <subcellularLocation>
        <location evidence="8">Endomembrane system</location>
        <topology evidence="8">Single-pass type IV membrane protein</topology>
    </subcellularLocation>
    <subcellularLocation>
        <location evidence="1">Golgi apparatus membrane</location>
    </subcellularLocation>
</comment>
<keyword evidence="3 9" id="KW-0812">Transmembrane</keyword>
<accession>A0A0F7SER6</accession>
<evidence type="ECO:0000256" key="8">
    <source>
        <dbReference type="ARBA" id="ARBA00046280"/>
    </source>
</evidence>
<evidence type="ECO:0000313" key="11">
    <source>
        <dbReference type="EMBL" id="CDZ96986.1"/>
    </source>
</evidence>
<evidence type="ECO:0000256" key="9">
    <source>
        <dbReference type="SAM" id="Phobius"/>
    </source>
</evidence>